<evidence type="ECO:0000313" key="6">
    <source>
        <dbReference type="Proteomes" id="UP000828390"/>
    </source>
</evidence>
<feature type="compositionally biased region" description="Polar residues" evidence="3">
    <location>
        <begin position="50"/>
        <end position="65"/>
    </location>
</feature>
<dbReference type="AlphaFoldDB" id="A0A9D4FJ17"/>
<feature type="domain" description="CCHC-type" evidence="4">
    <location>
        <begin position="432"/>
        <end position="447"/>
    </location>
</feature>
<dbReference type="SMART" id="SM00343">
    <property type="entry name" value="ZnF_C2HC"/>
    <property type="match status" value="1"/>
</dbReference>
<proteinExistence type="predicted"/>
<feature type="compositionally biased region" description="Low complexity" evidence="3">
    <location>
        <begin position="38"/>
        <end position="49"/>
    </location>
</feature>
<keyword evidence="6" id="KW-1185">Reference proteome</keyword>
<reference evidence="5" key="1">
    <citation type="journal article" date="2019" name="bioRxiv">
        <title>The Genome of the Zebra Mussel, Dreissena polymorpha: A Resource for Invasive Species Research.</title>
        <authorList>
            <person name="McCartney M.A."/>
            <person name="Auch B."/>
            <person name="Kono T."/>
            <person name="Mallez S."/>
            <person name="Zhang Y."/>
            <person name="Obille A."/>
            <person name="Becker A."/>
            <person name="Abrahante J.E."/>
            <person name="Garbe J."/>
            <person name="Badalamenti J.P."/>
            <person name="Herman A."/>
            <person name="Mangelson H."/>
            <person name="Liachko I."/>
            <person name="Sullivan S."/>
            <person name="Sone E.D."/>
            <person name="Koren S."/>
            <person name="Silverstein K.A.T."/>
            <person name="Beckman K.B."/>
            <person name="Gohl D.M."/>
        </authorList>
    </citation>
    <scope>NUCLEOTIDE SEQUENCE</scope>
    <source>
        <strain evidence="5">Duluth1</strain>
        <tissue evidence="5">Whole animal</tissue>
    </source>
</reference>
<dbReference type="SUPFAM" id="SSF57756">
    <property type="entry name" value="Retrovirus zinc finger-like domains"/>
    <property type="match status" value="1"/>
</dbReference>
<evidence type="ECO:0000313" key="5">
    <source>
        <dbReference type="EMBL" id="KAH3797415.1"/>
    </source>
</evidence>
<dbReference type="InterPro" id="IPR001878">
    <property type="entry name" value="Znf_CCHC"/>
</dbReference>
<evidence type="ECO:0000256" key="2">
    <source>
        <dbReference type="SAM" id="Coils"/>
    </source>
</evidence>
<protein>
    <recommendedName>
        <fullName evidence="4">CCHC-type domain-containing protein</fullName>
    </recommendedName>
</protein>
<dbReference type="EMBL" id="JAIWYP010000007">
    <property type="protein sequence ID" value="KAH3797415.1"/>
    <property type="molecule type" value="Genomic_DNA"/>
</dbReference>
<reference evidence="5" key="2">
    <citation type="submission" date="2020-11" db="EMBL/GenBank/DDBJ databases">
        <authorList>
            <person name="McCartney M.A."/>
            <person name="Auch B."/>
            <person name="Kono T."/>
            <person name="Mallez S."/>
            <person name="Becker A."/>
            <person name="Gohl D.M."/>
            <person name="Silverstein K.A.T."/>
            <person name="Koren S."/>
            <person name="Bechman K.B."/>
            <person name="Herman A."/>
            <person name="Abrahante J.E."/>
            <person name="Garbe J."/>
        </authorList>
    </citation>
    <scope>NUCLEOTIDE SEQUENCE</scope>
    <source>
        <strain evidence="5">Duluth1</strain>
        <tissue evidence="5">Whole animal</tissue>
    </source>
</reference>
<evidence type="ECO:0000259" key="4">
    <source>
        <dbReference type="PROSITE" id="PS50158"/>
    </source>
</evidence>
<dbReference type="PROSITE" id="PS50158">
    <property type="entry name" value="ZF_CCHC"/>
    <property type="match status" value="1"/>
</dbReference>
<name>A0A9D4FJ17_DREPO</name>
<dbReference type="PANTHER" id="PTHR33223:SF6">
    <property type="entry name" value="CCHC-TYPE DOMAIN-CONTAINING PROTEIN"/>
    <property type="match status" value="1"/>
</dbReference>
<dbReference type="Proteomes" id="UP000828390">
    <property type="component" value="Unassembled WGS sequence"/>
</dbReference>
<dbReference type="GO" id="GO:0008270">
    <property type="term" value="F:zinc ion binding"/>
    <property type="evidence" value="ECO:0007669"/>
    <property type="project" value="UniProtKB-KW"/>
</dbReference>
<keyword evidence="1" id="KW-0862">Zinc</keyword>
<evidence type="ECO:0000256" key="1">
    <source>
        <dbReference type="PROSITE-ProRule" id="PRU00047"/>
    </source>
</evidence>
<feature type="region of interest" description="Disordered" evidence="3">
    <location>
        <begin position="1"/>
        <end position="65"/>
    </location>
</feature>
<dbReference type="Pfam" id="PF00098">
    <property type="entry name" value="zf-CCHC"/>
    <property type="match status" value="1"/>
</dbReference>
<gene>
    <name evidence="5" type="ORF">DPMN_150996</name>
</gene>
<sequence length="485" mass="57048">MNPVFESKMSDSESEQENEVFFRTAANQHSEEPYQENKTAPTSSKSSTPRLNKSVSNVEMSNGNTTDWMKDAVTNMVSMQNQMSNALQNVTTLLANLCDKNNKQVQISPQEQEANNNHFRNDRGQGEQMWDIGYQHPRENRSYDRQTRSFNPHKCSSSMKIPSFTGKDEWKVWINRFEIIAERLHWHEEEKLDNLLPKLQGSAGEFVFTQLNHEVLTNYRELVSEINNRFRVIETPRTFAVKFSKRDQKVGETAEEYAAELKRLYDKAHTRRDYRTRQEDLVRRFLDGLRDEEVRSEIEFIKEPEDIDEAVYHVVNYIQTRTRHQFHDDRKRKFVRRTSGSENEIDYEVIETDNEDTSQHAYRVPNKSQQKQFNSENTKTCDMKTDISGEAAKSKETNVLQQVLEKLNQLTQAQQQQQTTEHGFKQKPKTIKCYSCNQENHFARDCPLKNARYQNWQVARKVFYQNQPLNMTGPSRLAEGRSWQA</sequence>
<dbReference type="GO" id="GO:0003676">
    <property type="term" value="F:nucleic acid binding"/>
    <property type="evidence" value="ECO:0007669"/>
    <property type="project" value="InterPro"/>
</dbReference>
<feature type="coiled-coil region" evidence="2">
    <location>
        <begin position="393"/>
        <end position="420"/>
    </location>
</feature>
<dbReference type="Gene3D" id="4.10.60.10">
    <property type="entry name" value="Zinc finger, CCHC-type"/>
    <property type="match status" value="1"/>
</dbReference>
<organism evidence="5 6">
    <name type="scientific">Dreissena polymorpha</name>
    <name type="common">Zebra mussel</name>
    <name type="synonym">Mytilus polymorpha</name>
    <dbReference type="NCBI Taxonomy" id="45954"/>
    <lineage>
        <taxon>Eukaryota</taxon>
        <taxon>Metazoa</taxon>
        <taxon>Spiralia</taxon>
        <taxon>Lophotrochozoa</taxon>
        <taxon>Mollusca</taxon>
        <taxon>Bivalvia</taxon>
        <taxon>Autobranchia</taxon>
        <taxon>Heteroconchia</taxon>
        <taxon>Euheterodonta</taxon>
        <taxon>Imparidentia</taxon>
        <taxon>Neoheterodontei</taxon>
        <taxon>Myida</taxon>
        <taxon>Dreissenoidea</taxon>
        <taxon>Dreissenidae</taxon>
        <taxon>Dreissena</taxon>
    </lineage>
</organism>
<keyword evidence="1" id="KW-0863">Zinc-finger</keyword>
<evidence type="ECO:0000256" key="3">
    <source>
        <dbReference type="SAM" id="MobiDB-lite"/>
    </source>
</evidence>
<accession>A0A9D4FJ17</accession>
<comment type="caution">
    <text evidence="5">The sequence shown here is derived from an EMBL/GenBank/DDBJ whole genome shotgun (WGS) entry which is preliminary data.</text>
</comment>
<keyword evidence="1" id="KW-0479">Metal-binding</keyword>
<keyword evidence="2" id="KW-0175">Coiled coil</keyword>
<dbReference type="InterPro" id="IPR036875">
    <property type="entry name" value="Znf_CCHC_sf"/>
</dbReference>
<dbReference type="PANTHER" id="PTHR33223">
    <property type="entry name" value="CCHC-TYPE DOMAIN-CONTAINING PROTEIN"/>
    <property type="match status" value="1"/>
</dbReference>